<dbReference type="Proteomes" id="UP000593566">
    <property type="component" value="Unassembled WGS sequence"/>
</dbReference>
<name>A0A8H6CF64_9LECA</name>
<keyword evidence="2" id="KW-0521">NADP</keyword>
<dbReference type="EMBL" id="JACCJB010000012">
    <property type="protein sequence ID" value="KAF6222387.1"/>
    <property type="molecule type" value="Genomic_DNA"/>
</dbReference>
<dbReference type="Gene3D" id="3.40.50.720">
    <property type="entry name" value="NAD(P)-binding Rossmann-like Domain"/>
    <property type="match status" value="1"/>
</dbReference>
<evidence type="ECO:0000313" key="5">
    <source>
        <dbReference type="Proteomes" id="UP000593566"/>
    </source>
</evidence>
<protein>
    <submittedName>
        <fullName evidence="4">Uncharacterized protein</fullName>
    </submittedName>
</protein>
<dbReference type="PANTHER" id="PTHR24320">
    <property type="entry name" value="RETINOL DEHYDROGENASE"/>
    <property type="match status" value="1"/>
</dbReference>
<dbReference type="GO" id="GO:0016491">
    <property type="term" value="F:oxidoreductase activity"/>
    <property type="evidence" value="ECO:0007669"/>
    <property type="project" value="UniProtKB-KW"/>
</dbReference>
<keyword evidence="3" id="KW-0560">Oxidoreductase</keyword>
<dbReference type="GeneID" id="59329889"/>
<reference evidence="4 5" key="1">
    <citation type="journal article" date="2020" name="Genomics">
        <title>Complete, high-quality genomes from long-read metagenomic sequencing of two wolf lichen thalli reveals enigmatic genome architecture.</title>
        <authorList>
            <person name="McKenzie S.K."/>
            <person name="Walston R.F."/>
            <person name="Allen J.L."/>
        </authorList>
    </citation>
    <scope>NUCLEOTIDE SEQUENCE [LARGE SCALE GENOMIC DNA]</scope>
    <source>
        <strain evidence="4">WasteWater1</strain>
    </source>
</reference>
<dbReference type="RefSeq" id="XP_037151822.1">
    <property type="nucleotide sequence ID" value="XM_037292403.1"/>
</dbReference>
<evidence type="ECO:0000313" key="4">
    <source>
        <dbReference type="EMBL" id="KAF6222387.1"/>
    </source>
</evidence>
<dbReference type="SUPFAM" id="SSF51735">
    <property type="entry name" value="NAD(P)-binding Rossmann-fold domains"/>
    <property type="match status" value="1"/>
</dbReference>
<dbReference type="InterPro" id="IPR036291">
    <property type="entry name" value="NAD(P)-bd_dom_sf"/>
</dbReference>
<dbReference type="InterPro" id="IPR002347">
    <property type="entry name" value="SDR_fam"/>
</dbReference>
<dbReference type="AlphaFoldDB" id="A0A8H6CF64"/>
<proteinExistence type="inferred from homology"/>
<evidence type="ECO:0000256" key="2">
    <source>
        <dbReference type="ARBA" id="ARBA00022857"/>
    </source>
</evidence>
<evidence type="ECO:0000256" key="1">
    <source>
        <dbReference type="ARBA" id="ARBA00006484"/>
    </source>
</evidence>
<comment type="similarity">
    <text evidence="1">Belongs to the short-chain dehydrogenases/reductases (SDR) family.</text>
</comment>
<accession>A0A8H6CF64</accession>
<comment type="caution">
    <text evidence="4">The sequence shown here is derived from an EMBL/GenBank/DDBJ whole genome shotgun (WGS) entry which is preliminary data.</text>
</comment>
<keyword evidence="5" id="KW-1185">Reference proteome</keyword>
<dbReference type="Pfam" id="PF00106">
    <property type="entry name" value="adh_short"/>
    <property type="match status" value="1"/>
</dbReference>
<gene>
    <name evidence="4" type="ORF">HO133_001473</name>
</gene>
<sequence length="297" mass="32698">MIDQRRNSARLNVSHRIHGCRDVARGEKAKSTILASTLHSSTPPKIEVWPIDMANYSSVRAFGDRACSTLSRLDAVVLDAGVSLDKFELARGIESTLTINVISTFLLAQLVLPKLSETGRAQATDTHLTFVGSMTHIFAKTKQLCDAKSGDILRTLSDPAQVDMASRYLLSKLLVILGSQDLATKTNTSAKVNGTVVNCVNPGWYKTALFRHEDLGIEGRFALRIMGRTGEEGSRTLVHASSADNLTNGKYLSECQVKPEPQFVRSEVGQHVQERIANELRKVLEQIQLARKSRLDL</sequence>
<organism evidence="4 5">
    <name type="scientific">Letharia lupina</name>
    <dbReference type="NCBI Taxonomy" id="560253"/>
    <lineage>
        <taxon>Eukaryota</taxon>
        <taxon>Fungi</taxon>
        <taxon>Dikarya</taxon>
        <taxon>Ascomycota</taxon>
        <taxon>Pezizomycotina</taxon>
        <taxon>Lecanoromycetes</taxon>
        <taxon>OSLEUM clade</taxon>
        <taxon>Lecanoromycetidae</taxon>
        <taxon>Lecanorales</taxon>
        <taxon>Lecanorineae</taxon>
        <taxon>Parmeliaceae</taxon>
        <taxon>Letharia</taxon>
    </lineage>
</organism>
<dbReference type="PANTHER" id="PTHR24320:SF252">
    <property type="entry name" value="DEHYDROGENASE_REDUCTASE FAMILY PROTEIN, PUTATIVE (AFU_ORTHOLOGUE AFUA_3G08550)-RELATED"/>
    <property type="match status" value="1"/>
</dbReference>
<evidence type="ECO:0000256" key="3">
    <source>
        <dbReference type="ARBA" id="ARBA00023002"/>
    </source>
</evidence>